<evidence type="ECO:0000256" key="2">
    <source>
        <dbReference type="ARBA" id="ARBA00022556"/>
    </source>
</evidence>
<dbReference type="AlphaFoldDB" id="A3ZN10"/>
<dbReference type="InterPro" id="IPR001451">
    <property type="entry name" value="Hexapep"/>
</dbReference>
<dbReference type="HOGENOM" id="CLU_049865_0_0_0"/>
<keyword evidence="3 7" id="KW-0808">Transferase</keyword>
<evidence type="ECO:0000256" key="3">
    <source>
        <dbReference type="ARBA" id="ARBA00022679"/>
    </source>
</evidence>
<dbReference type="PANTHER" id="PTHR43378:SF2">
    <property type="entry name" value="UDP-3-O-ACYLGLUCOSAMINE N-ACYLTRANSFERASE 1, MITOCHONDRIAL-RELATED"/>
    <property type="match status" value="1"/>
</dbReference>
<dbReference type="OrthoDB" id="9784739at2"/>
<dbReference type="Proteomes" id="UP000004358">
    <property type="component" value="Unassembled WGS sequence"/>
</dbReference>
<dbReference type="GO" id="GO:0103118">
    <property type="term" value="F:UDP-3-O-[(3R)-3-hydroxyacyl]-glucosamine N-acyltransferase activity"/>
    <property type="evidence" value="ECO:0007669"/>
    <property type="project" value="UniProtKB-EC"/>
</dbReference>
<dbReference type="SUPFAM" id="SSF51161">
    <property type="entry name" value="Trimeric LpxA-like enzymes"/>
    <property type="match status" value="1"/>
</dbReference>
<evidence type="ECO:0000256" key="7">
    <source>
        <dbReference type="HAMAP-Rule" id="MF_00523"/>
    </source>
</evidence>
<dbReference type="EMBL" id="AANZ01000002">
    <property type="protein sequence ID" value="EAQ82339.1"/>
    <property type="molecule type" value="Genomic_DNA"/>
</dbReference>
<protein>
    <recommendedName>
        <fullName evidence="7">UDP-3-O-acylglucosamine N-acyltransferase</fullName>
        <ecNumber evidence="7">2.3.1.191</ecNumber>
    </recommendedName>
</protein>
<comment type="pathway">
    <text evidence="7">Bacterial outer membrane biogenesis; LPS lipid A biosynthesis.</text>
</comment>
<evidence type="ECO:0000313" key="10">
    <source>
        <dbReference type="Proteomes" id="UP000004358"/>
    </source>
</evidence>
<dbReference type="GO" id="GO:0016410">
    <property type="term" value="F:N-acyltransferase activity"/>
    <property type="evidence" value="ECO:0007669"/>
    <property type="project" value="InterPro"/>
</dbReference>
<dbReference type="InterPro" id="IPR007691">
    <property type="entry name" value="LpxD"/>
</dbReference>
<dbReference type="HAMAP" id="MF_00523">
    <property type="entry name" value="LpxD"/>
    <property type="match status" value="1"/>
</dbReference>
<dbReference type="NCBIfam" id="NF002060">
    <property type="entry name" value="PRK00892.1"/>
    <property type="match status" value="1"/>
</dbReference>
<dbReference type="CDD" id="cd03352">
    <property type="entry name" value="LbH_LpxD"/>
    <property type="match status" value="1"/>
</dbReference>
<proteinExistence type="inferred from homology"/>
<comment type="similarity">
    <text evidence="7">Belongs to the transferase hexapeptide repeat family. LpxD subfamily.</text>
</comment>
<comment type="caution">
    <text evidence="9">The sequence shown here is derived from an EMBL/GenBank/DDBJ whole genome shotgun (WGS) entry which is preliminary data.</text>
</comment>
<evidence type="ECO:0000256" key="1">
    <source>
        <dbReference type="ARBA" id="ARBA00022516"/>
    </source>
</evidence>
<keyword evidence="5 7" id="KW-0443">Lipid metabolism</keyword>
<reference evidence="9 10" key="1">
    <citation type="submission" date="2006-02" db="EMBL/GenBank/DDBJ databases">
        <authorList>
            <person name="Amann R."/>
            <person name="Ferriera S."/>
            <person name="Johnson J."/>
            <person name="Kravitz S."/>
            <person name="Halpern A."/>
            <person name="Remington K."/>
            <person name="Beeson K."/>
            <person name="Tran B."/>
            <person name="Rogers Y.-H."/>
            <person name="Friedman R."/>
            <person name="Venter J.C."/>
        </authorList>
    </citation>
    <scope>NUCLEOTIDE SEQUENCE [LARGE SCALE GENOMIC DNA]</scope>
    <source>
        <strain evidence="9 10">DSM 3645</strain>
    </source>
</reference>
<sequence>MGVTLGQLASLVEGTLHGDAQLEISGASIIRDSQPGEITLADHPKLAKDLARCSAAAVLASGEFAPADMPVIVVANVHDAFAKIVAQFRPNLAQHKPGVHPSAVVADSAVIAADASIGPLVVIGEGVSIQSGVVIQSGAQIGAGSVIGAGTFLFPGVVLYENTIVGANCILHASCVLGAFGFGYDSASGKHLLSSQLGNVVIGDFVEIGAATTIDRGTYGPTVIGDGTKIDNQVMIAHNCRIGRHNLICSQVGVAGSSTTGDYVVMAGQVGVRDHVHIADGAIIGAKAGVASDIGAGLNVIGSPAIPAKDKKLEVALLSKLPEMRKQIKALLARVAELEKEDELRKTA</sequence>
<dbReference type="UniPathway" id="UPA00973"/>
<dbReference type="Pfam" id="PF04613">
    <property type="entry name" value="LpxD"/>
    <property type="match status" value="1"/>
</dbReference>
<dbReference type="Gene3D" id="2.160.10.10">
    <property type="entry name" value="Hexapeptide repeat proteins"/>
    <property type="match status" value="1"/>
</dbReference>
<keyword evidence="4 7" id="KW-0677">Repeat</keyword>
<dbReference type="EC" id="2.3.1.191" evidence="7"/>
<feature type="domain" description="UDP-3-O-[3-hydroxymyristoyl] glucosamine N-acyltransferase non-repeat region" evidence="8">
    <location>
        <begin position="22"/>
        <end position="86"/>
    </location>
</feature>
<accession>A3ZN10</accession>
<dbReference type="GO" id="GO:0016020">
    <property type="term" value="C:membrane"/>
    <property type="evidence" value="ECO:0007669"/>
    <property type="project" value="GOC"/>
</dbReference>
<dbReference type="InterPro" id="IPR011004">
    <property type="entry name" value="Trimer_LpxA-like_sf"/>
</dbReference>
<evidence type="ECO:0000313" key="9">
    <source>
        <dbReference type="EMBL" id="EAQ82339.1"/>
    </source>
</evidence>
<keyword evidence="6 7" id="KW-0012">Acyltransferase</keyword>
<dbReference type="RefSeq" id="WP_002650181.1">
    <property type="nucleotide sequence ID" value="NZ_AANZ01000002.1"/>
</dbReference>
<dbReference type="NCBIfam" id="TIGR01853">
    <property type="entry name" value="lipid_A_lpxD"/>
    <property type="match status" value="1"/>
</dbReference>
<dbReference type="GO" id="GO:0009245">
    <property type="term" value="P:lipid A biosynthetic process"/>
    <property type="evidence" value="ECO:0007669"/>
    <property type="project" value="UniProtKB-UniRule"/>
</dbReference>
<dbReference type="STRING" id="314230.DSM3645_01455"/>
<feature type="active site" description="Proton acceptor" evidence="7">
    <location>
        <position position="238"/>
    </location>
</feature>
<name>A3ZN10_9BACT</name>
<comment type="function">
    <text evidence="7">Catalyzes the N-acylation of UDP-3-O-acylglucosamine using 3-hydroxyacyl-ACP as the acyl donor. Is involved in the biosynthesis of lipid A, a phosphorylated glycolipid that anchors the lipopolysaccharide to the outer membrane of the cell.</text>
</comment>
<evidence type="ECO:0000259" key="8">
    <source>
        <dbReference type="Pfam" id="PF04613"/>
    </source>
</evidence>
<dbReference type="PANTHER" id="PTHR43378">
    <property type="entry name" value="UDP-3-O-ACYLGLUCOSAMINE N-ACYLTRANSFERASE"/>
    <property type="match status" value="1"/>
</dbReference>
<organism evidence="9 10">
    <name type="scientific">Blastopirellula marina DSM 3645</name>
    <dbReference type="NCBI Taxonomy" id="314230"/>
    <lineage>
        <taxon>Bacteria</taxon>
        <taxon>Pseudomonadati</taxon>
        <taxon>Planctomycetota</taxon>
        <taxon>Planctomycetia</taxon>
        <taxon>Pirellulales</taxon>
        <taxon>Pirellulaceae</taxon>
        <taxon>Blastopirellula</taxon>
    </lineage>
</organism>
<keyword evidence="2 7" id="KW-0441">Lipid A biosynthesis</keyword>
<evidence type="ECO:0000256" key="4">
    <source>
        <dbReference type="ARBA" id="ARBA00022737"/>
    </source>
</evidence>
<evidence type="ECO:0000256" key="5">
    <source>
        <dbReference type="ARBA" id="ARBA00023098"/>
    </source>
</evidence>
<comment type="catalytic activity">
    <reaction evidence="7">
        <text>a UDP-3-O-[(3R)-3-hydroxyacyl]-alpha-D-glucosamine + a (3R)-hydroxyacyl-[ACP] = a UDP-2-N,3-O-bis[(3R)-3-hydroxyacyl]-alpha-D-glucosamine + holo-[ACP] + H(+)</text>
        <dbReference type="Rhea" id="RHEA:53836"/>
        <dbReference type="Rhea" id="RHEA-COMP:9685"/>
        <dbReference type="Rhea" id="RHEA-COMP:9945"/>
        <dbReference type="ChEBI" id="CHEBI:15378"/>
        <dbReference type="ChEBI" id="CHEBI:64479"/>
        <dbReference type="ChEBI" id="CHEBI:78827"/>
        <dbReference type="ChEBI" id="CHEBI:137740"/>
        <dbReference type="ChEBI" id="CHEBI:137748"/>
        <dbReference type="EC" id="2.3.1.191"/>
    </reaction>
</comment>
<dbReference type="Pfam" id="PF00132">
    <property type="entry name" value="Hexapep"/>
    <property type="match status" value="2"/>
</dbReference>
<evidence type="ECO:0000256" key="6">
    <source>
        <dbReference type="ARBA" id="ARBA00023315"/>
    </source>
</evidence>
<dbReference type="InterPro" id="IPR020573">
    <property type="entry name" value="UDP_GlcNAc_AcTrfase_non-rep"/>
</dbReference>
<keyword evidence="1 7" id="KW-0444">Lipid biosynthesis</keyword>
<dbReference type="Gene3D" id="3.40.1390.10">
    <property type="entry name" value="MurE/MurF, N-terminal domain"/>
    <property type="match status" value="1"/>
</dbReference>
<comment type="subunit">
    <text evidence="7">Homotrimer.</text>
</comment>
<gene>
    <name evidence="7" type="primary">lpxD</name>
    <name evidence="9" type="ORF">DSM3645_01455</name>
</gene>